<dbReference type="PANTHER" id="PTHR11717">
    <property type="entry name" value="LOW MOLECULAR WEIGHT PROTEIN TYROSINE PHOSPHATASE"/>
    <property type="match status" value="1"/>
</dbReference>
<protein>
    <recommendedName>
        <fullName evidence="2">protein-tyrosine-phosphatase</fullName>
        <ecNumber evidence="2">3.1.3.48</ecNumber>
    </recommendedName>
</protein>
<dbReference type="InterPro" id="IPR036196">
    <property type="entry name" value="Ptyr_pPase_sf"/>
</dbReference>
<dbReference type="PANTHER" id="PTHR11717:SF7">
    <property type="entry name" value="LOW MOLECULAR WEIGHT PHOSPHOTYROSINE PROTEIN PHOSPHATASE"/>
    <property type="match status" value="1"/>
</dbReference>
<evidence type="ECO:0000256" key="3">
    <source>
        <dbReference type="ARBA" id="ARBA00022801"/>
    </source>
</evidence>
<dbReference type="SMART" id="SM00226">
    <property type="entry name" value="LMWPc"/>
    <property type="match status" value="1"/>
</dbReference>
<evidence type="ECO:0000313" key="8">
    <source>
        <dbReference type="Proteomes" id="UP000217153"/>
    </source>
</evidence>
<evidence type="ECO:0000256" key="4">
    <source>
        <dbReference type="ARBA" id="ARBA00022912"/>
    </source>
</evidence>
<dbReference type="OrthoDB" id="9784339at2"/>
<keyword evidence="4" id="KW-0904">Protein phosphatase</keyword>
<name>A0A249JZE6_9ACTN</name>
<evidence type="ECO:0000313" key="7">
    <source>
        <dbReference type="EMBL" id="ASY09913.2"/>
    </source>
</evidence>
<dbReference type="SUPFAM" id="SSF52788">
    <property type="entry name" value="Phosphotyrosine protein phosphatases I"/>
    <property type="match status" value="1"/>
</dbReference>
<feature type="domain" description="Phosphotyrosine protein phosphatase I" evidence="6">
    <location>
        <begin position="31"/>
        <end position="189"/>
    </location>
</feature>
<evidence type="ECO:0000256" key="5">
    <source>
        <dbReference type="PIRSR" id="PIRSR617867-1"/>
    </source>
</evidence>
<keyword evidence="8" id="KW-1185">Reference proteome</keyword>
<dbReference type="KEGG" id="abam:B1s21122_00375"/>
<dbReference type="EC" id="3.1.3.48" evidence="2"/>
<dbReference type="Proteomes" id="UP000217153">
    <property type="component" value="Chromosome"/>
</dbReference>
<dbReference type="AlphaFoldDB" id="A0A249JZE6"/>
<dbReference type="CDD" id="cd16343">
    <property type="entry name" value="LMWPTP"/>
    <property type="match status" value="1"/>
</dbReference>
<accession>A0A249JZE6</accession>
<feature type="active site" description="Nucleophile" evidence="5">
    <location>
        <position position="37"/>
    </location>
</feature>
<proteinExistence type="inferred from homology"/>
<dbReference type="Gene3D" id="3.40.50.2300">
    <property type="match status" value="1"/>
</dbReference>
<dbReference type="Pfam" id="PF01451">
    <property type="entry name" value="LMWPc"/>
    <property type="match status" value="1"/>
</dbReference>
<feature type="active site" description="Proton donor" evidence="5">
    <location>
        <position position="163"/>
    </location>
</feature>
<sequence>MKRTWENYTRIYMYSENQSNYLQSVRRSEAISVHLVCLGNICRSPLANALLANKCADLTKPKVAVDSSGTGPWHVGEDASAFSIQVWQEAGYKYQHKAKQFKDSFFKQHDLILAMDLSNRAALVKLAKSEEDKNKILMFLSFDPELQNIDPEGEDAHQLSVPDPYGMELAEYKKVLDMLERAADGFKSWVNS</sequence>
<reference evidence="8" key="1">
    <citation type="submission" date="2016-10" db="EMBL/GenBank/DDBJ databases">
        <title>High microdiversification within the ubiquitous acI lineage of Actinobacteria.</title>
        <authorList>
            <person name="Neuenschwander S.M."/>
            <person name="Salcher M."/>
            <person name="Ghai R."/>
            <person name="Pernthaler J."/>
        </authorList>
    </citation>
    <scope>NUCLEOTIDE SEQUENCE [LARGE SCALE GENOMIC DNA]</scope>
</reference>
<dbReference type="PRINTS" id="PR00719">
    <property type="entry name" value="LMWPTPASE"/>
</dbReference>
<evidence type="ECO:0000256" key="1">
    <source>
        <dbReference type="ARBA" id="ARBA00011063"/>
    </source>
</evidence>
<dbReference type="EMBL" id="CP016768">
    <property type="protein sequence ID" value="ASY09913.2"/>
    <property type="molecule type" value="Genomic_DNA"/>
</dbReference>
<dbReference type="InterPro" id="IPR050438">
    <property type="entry name" value="LMW_PTPase"/>
</dbReference>
<comment type="similarity">
    <text evidence="1">Belongs to the low molecular weight phosphotyrosine protein phosphatase family.</text>
</comment>
<feature type="active site" evidence="5">
    <location>
        <position position="43"/>
    </location>
</feature>
<dbReference type="InterPro" id="IPR017867">
    <property type="entry name" value="Tyr_phospatase_low_mol_wt"/>
</dbReference>
<keyword evidence="3" id="KW-0378">Hydrolase</keyword>
<evidence type="ECO:0000259" key="6">
    <source>
        <dbReference type="SMART" id="SM00226"/>
    </source>
</evidence>
<gene>
    <name evidence="7" type="ORF">B1s21122_00375</name>
</gene>
<evidence type="ECO:0000256" key="2">
    <source>
        <dbReference type="ARBA" id="ARBA00013064"/>
    </source>
</evidence>
<dbReference type="GO" id="GO:0004725">
    <property type="term" value="F:protein tyrosine phosphatase activity"/>
    <property type="evidence" value="ECO:0007669"/>
    <property type="project" value="UniProtKB-EC"/>
</dbReference>
<organism evidence="7 8">
    <name type="scientific">Candidatus Nanopelagicus limnae</name>
    <dbReference type="NCBI Taxonomy" id="1884634"/>
    <lineage>
        <taxon>Bacteria</taxon>
        <taxon>Bacillati</taxon>
        <taxon>Actinomycetota</taxon>
        <taxon>Actinomycetes</taxon>
        <taxon>Candidatus Nanopelagicales</taxon>
        <taxon>Candidatus Nanopelagicaceae</taxon>
        <taxon>Candidatus Nanopelagicus</taxon>
    </lineage>
</organism>
<dbReference type="InterPro" id="IPR023485">
    <property type="entry name" value="Ptyr_pPase"/>
</dbReference>